<feature type="domain" description="RNase III" evidence="7">
    <location>
        <begin position="702"/>
        <end position="905"/>
    </location>
</feature>
<evidence type="ECO:0000256" key="1">
    <source>
        <dbReference type="ARBA" id="ARBA00022737"/>
    </source>
</evidence>
<sequence>MTQLHTLTFGDLQINHGELSAGILQLMNDFYSVTDRLSRPRVFGFASCNAKFDEGQIEVPMDSKLLDLATELSTERPSREETVLLYDKMTEPTKTTLFQELQPLISSQPCFEQLLGDSKHVLEDLGPCASDLVWRRALKESSALRTDHDPKEKSINVVQTRVRDLIKNWTFAMPNLDPSSQSFNEISPTLAAKVYNLIVILEEDATRVAAAEVSILIRFDALESLEAGHKFTYGCETHLIHMVERNRGNFQQNVSSSISDEPQATILKLPHLTVEKDLAADGDPGFIQDPTTGSLINLDNAVEAVGRISSRLPAKSVKTLFHVEKKQAHHHFPPSFVCTVVIPGILNAAGPARNSEDIAKRAACYAICQNLASKGLLDCRFFPQPEAIAADYTSPPDAEKSGGGQRSYTRKEPDFWTNTRGIPIGSLYPVVISTMHRDADMQPYAPISILTRQALPDLASFKVFFSGVPATISMQRGAPLRLTEGQIQELYLYTLRTCRIVTNKSIECPLANMVYFIAPLRLNWSPADDDAFNRPNELPSIAEYIPWELVSLAAHGYSVSFKRGVTTEEAQRDLHDAVIQDRTVEFTKRYAAVRLRNDLSPLSKPTDSPREALFDSILAHCKARRKGFEGLRDENQPLIEVTSLPPVLNQLNPASRPSTTTKLQAKYLIPELCSKCTIPASTMRTMRLLPSITRRIDDLLLVKELNARLFDHAISDTLLHTAITTPSCGIEFDYERLEILGDAFLKYVSSIYLYVSWPEKTEGELHSARQDLISNKSLFKRACRTGLPTYIQSKLLSPRTWAPPNFTKVVEPRSSSNGTMSAKPMVTKDAPAAAGKAKASRVQQEPEDGEIDDKESPALTPMNKGKQPRRRGARGKGDPTKHWLGDKAVADVAEALIAAGYSAGGEDLGLKVVKAIGVPISLDIRAWADFRKRAAPILKNPLRKQKPETLKAVEAIIGYKIAQPHLLGHVLVRLLSLDGNANN</sequence>
<dbReference type="CDD" id="cd00593">
    <property type="entry name" value="RIBOc"/>
    <property type="match status" value="1"/>
</dbReference>
<feature type="region of interest" description="Disordered" evidence="6">
    <location>
        <begin position="390"/>
        <end position="412"/>
    </location>
</feature>
<dbReference type="GO" id="GO:0004386">
    <property type="term" value="F:helicase activity"/>
    <property type="evidence" value="ECO:0007669"/>
    <property type="project" value="UniProtKB-KW"/>
</dbReference>
<reference evidence="8" key="2">
    <citation type="submission" date="2021-10" db="EMBL/GenBank/DDBJ databases">
        <title>Phylogenomics reveals ancestral predisposition of the termite-cultivated fungus Termitomyces towards a domesticated lifestyle.</title>
        <authorList>
            <person name="Auxier B."/>
            <person name="Grum-Grzhimaylo A."/>
            <person name="Cardenas M.E."/>
            <person name="Lodge J.D."/>
            <person name="Laessoe T."/>
            <person name="Pedersen O."/>
            <person name="Smith M.E."/>
            <person name="Kuyper T.W."/>
            <person name="Franco-Molano E.A."/>
            <person name="Baroni T.J."/>
            <person name="Aanen D.K."/>
        </authorList>
    </citation>
    <scope>NUCLEOTIDE SEQUENCE</scope>
    <source>
        <strain evidence="8">AP01</strain>
        <tissue evidence="8">Mycelium</tissue>
    </source>
</reference>
<reference evidence="8" key="1">
    <citation type="submission" date="2020-07" db="EMBL/GenBank/DDBJ databases">
        <authorList>
            <person name="Nieuwenhuis M."/>
            <person name="Van De Peppel L.J.J."/>
        </authorList>
    </citation>
    <scope>NUCLEOTIDE SEQUENCE</scope>
    <source>
        <strain evidence="8">AP01</strain>
        <tissue evidence="8">Mycelium</tissue>
    </source>
</reference>
<accession>A0A9P7GB59</accession>
<protein>
    <recommendedName>
        <fullName evidence="7">RNase III domain-containing protein</fullName>
    </recommendedName>
</protein>
<evidence type="ECO:0000256" key="6">
    <source>
        <dbReference type="SAM" id="MobiDB-lite"/>
    </source>
</evidence>
<dbReference type="OrthoDB" id="416741at2759"/>
<evidence type="ECO:0000256" key="3">
    <source>
        <dbReference type="ARBA" id="ARBA00022801"/>
    </source>
</evidence>
<gene>
    <name evidence="8" type="ORF">DXG03_009155</name>
</gene>
<feature type="compositionally biased region" description="Low complexity" evidence="6">
    <location>
        <begin position="828"/>
        <end position="837"/>
    </location>
</feature>
<dbReference type="PANTHER" id="PTHR14950:SF37">
    <property type="entry name" value="ENDORIBONUCLEASE DICER"/>
    <property type="match status" value="1"/>
</dbReference>
<evidence type="ECO:0000313" key="8">
    <source>
        <dbReference type="EMBL" id="KAG5644065.1"/>
    </source>
</evidence>
<organism evidence="8 9">
    <name type="scientific">Asterophora parasitica</name>
    <dbReference type="NCBI Taxonomy" id="117018"/>
    <lineage>
        <taxon>Eukaryota</taxon>
        <taxon>Fungi</taxon>
        <taxon>Dikarya</taxon>
        <taxon>Basidiomycota</taxon>
        <taxon>Agaricomycotina</taxon>
        <taxon>Agaricomycetes</taxon>
        <taxon>Agaricomycetidae</taxon>
        <taxon>Agaricales</taxon>
        <taxon>Tricholomatineae</taxon>
        <taxon>Lyophyllaceae</taxon>
        <taxon>Asterophora</taxon>
    </lineage>
</organism>
<keyword evidence="9" id="KW-1185">Reference proteome</keyword>
<keyword evidence="1" id="KW-0677">Repeat</keyword>
<dbReference type="InterPro" id="IPR036389">
    <property type="entry name" value="RNase_III_sf"/>
</dbReference>
<dbReference type="GO" id="GO:0006396">
    <property type="term" value="P:RNA processing"/>
    <property type="evidence" value="ECO:0007669"/>
    <property type="project" value="InterPro"/>
</dbReference>
<evidence type="ECO:0000256" key="5">
    <source>
        <dbReference type="ARBA" id="ARBA00022840"/>
    </source>
</evidence>
<dbReference type="SMART" id="SM00535">
    <property type="entry name" value="RIBOc"/>
    <property type="match status" value="1"/>
</dbReference>
<keyword evidence="5" id="KW-0067">ATP-binding</keyword>
<dbReference type="PROSITE" id="PS50142">
    <property type="entry name" value="RNASE_3_2"/>
    <property type="match status" value="1"/>
</dbReference>
<evidence type="ECO:0000256" key="2">
    <source>
        <dbReference type="ARBA" id="ARBA00022741"/>
    </source>
</evidence>
<keyword evidence="4" id="KW-0347">Helicase</keyword>
<proteinExistence type="predicted"/>
<name>A0A9P7GB59_9AGAR</name>
<dbReference type="Proteomes" id="UP000775547">
    <property type="component" value="Unassembled WGS sequence"/>
</dbReference>
<dbReference type="Gene3D" id="1.10.1520.10">
    <property type="entry name" value="Ribonuclease III domain"/>
    <property type="match status" value="1"/>
</dbReference>
<dbReference type="Pfam" id="PF03368">
    <property type="entry name" value="Dicer_dimer"/>
    <property type="match status" value="1"/>
</dbReference>
<evidence type="ECO:0000256" key="4">
    <source>
        <dbReference type="ARBA" id="ARBA00022806"/>
    </source>
</evidence>
<keyword evidence="2" id="KW-0547">Nucleotide-binding</keyword>
<dbReference type="AlphaFoldDB" id="A0A9P7GB59"/>
<evidence type="ECO:0000259" key="7">
    <source>
        <dbReference type="PROSITE" id="PS50142"/>
    </source>
</evidence>
<dbReference type="EMBL" id="JABCKV010000084">
    <property type="protein sequence ID" value="KAG5644065.1"/>
    <property type="molecule type" value="Genomic_DNA"/>
</dbReference>
<dbReference type="SUPFAM" id="SSF69065">
    <property type="entry name" value="RNase III domain-like"/>
    <property type="match status" value="1"/>
</dbReference>
<dbReference type="GO" id="GO:0005524">
    <property type="term" value="F:ATP binding"/>
    <property type="evidence" value="ECO:0007669"/>
    <property type="project" value="UniProtKB-KW"/>
</dbReference>
<comment type="caution">
    <text evidence="8">The sequence shown here is derived from an EMBL/GenBank/DDBJ whole genome shotgun (WGS) entry which is preliminary data.</text>
</comment>
<dbReference type="PANTHER" id="PTHR14950">
    <property type="entry name" value="DICER-RELATED"/>
    <property type="match status" value="1"/>
</dbReference>
<keyword evidence="3" id="KW-0378">Hydrolase</keyword>
<feature type="region of interest" description="Disordered" evidence="6">
    <location>
        <begin position="806"/>
        <end position="882"/>
    </location>
</feature>
<dbReference type="GO" id="GO:0004525">
    <property type="term" value="F:ribonuclease III activity"/>
    <property type="evidence" value="ECO:0007669"/>
    <property type="project" value="InterPro"/>
</dbReference>
<evidence type="ECO:0000313" key="9">
    <source>
        <dbReference type="Proteomes" id="UP000775547"/>
    </source>
</evidence>
<dbReference type="InterPro" id="IPR000999">
    <property type="entry name" value="RNase_III_dom"/>
</dbReference>
<dbReference type="InterPro" id="IPR005034">
    <property type="entry name" value="Dicer_dimerisation"/>
</dbReference>
<dbReference type="Pfam" id="PF00636">
    <property type="entry name" value="Ribonuclease_3"/>
    <property type="match status" value="1"/>
</dbReference>